<dbReference type="Proteomes" id="UP000284706">
    <property type="component" value="Unassembled WGS sequence"/>
</dbReference>
<feature type="region of interest" description="Disordered" evidence="1">
    <location>
        <begin position="27"/>
        <end position="48"/>
    </location>
</feature>
<sequence length="170" mass="18597">MPCYTAFTKTCRIIIQKLRVRWGTVKASPSFESPPSGRSDASRQDVSLKEIPGSIFGDKACATDEEAQTLPATPSSQRAPMDSPSPGSSQYPSFAGVQNTESFNTTNTTIQDSFNSCPTNTTVTNVSFNLICDLRLCNPLKYQKYITSFQASHSTPPEGLKTRTFDLCPH</sequence>
<dbReference type="InParanoid" id="A0A409YDJ5"/>
<dbReference type="AlphaFoldDB" id="A0A409YDJ5"/>
<organism evidence="2 3">
    <name type="scientific">Gymnopilus dilepis</name>
    <dbReference type="NCBI Taxonomy" id="231916"/>
    <lineage>
        <taxon>Eukaryota</taxon>
        <taxon>Fungi</taxon>
        <taxon>Dikarya</taxon>
        <taxon>Basidiomycota</taxon>
        <taxon>Agaricomycotina</taxon>
        <taxon>Agaricomycetes</taxon>
        <taxon>Agaricomycetidae</taxon>
        <taxon>Agaricales</taxon>
        <taxon>Agaricineae</taxon>
        <taxon>Hymenogastraceae</taxon>
        <taxon>Gymnopilus</taxon>
    </lineage>
</organism>
<comment type="caution">
    <text evidence="2">The sequence shown here is derived from an EMBL/GenBank/DDBJ whole genome shotgun (WGS) entry which is preliminary data.</text>
</comment>
<dbReference type="EMBL" id="NHYE01000968">
    <property type="protein sequence ID" value="PPR01071.1"/>
    <property type="molecule type" value="Genomic_DNA"/>
</dbReference>
<evidence type="ECO:0000313" key="3">
    <source>
        <dbReference type="Proteomes" id="UP000284706"/>
    </source>
</evidence>
<protein>
    <submittedName>
        <fullName evidence="2">Uncharacterized protein</fullName>
    </submittedName>
</protein>
<name>A0A409YDJ5_9AGAR</name>
<evidence type="ECO:0000256" key="1">
    <source>
        <dbReference type="SAM" id="MobiDB-lite"/>
    </source>
</evidence>
<proteinExistence type="predicted"/>
<keyword evidence="3" id="KW-1185">Reference proteome</keyword>
<reference evidence="2 3" key="1">
    <citation type="journal article" date="2018" name="Evol. Lett.">
        <title>Horizontal gene cluster transfer increased hallucinogenic mushroom diversity.</title>
        <authorList>
            <person name="Reynolds H.T."/>
            <person name="Vijayakumar V."/>
            <person name="Gluck-Thaler E."/>
            <person name="Korotkin H.B."/>
            <person name="Matheny P.B."/>
            <person name="Slot J.C."/>
        </authorList>
    </citation>
    <scope>NUCLEOTIDE SEQUENCE [LARGE SCALE GENOMIC DNA]</scope>
    <source>
        <strain evidence="2 3">SRW20</strain>
    </source>
</reference>
<gene>
    <name evidence="2" type="ORF">CVT26_016018</name>
</gene>
<accession>A0A409YDJ5</accession>
<feature type="region of interest" description="Disordered" evidence="1">
    <location>
        <begin position="65"/>
        <end position="92"/>
    </location>
</feature>
<evidence type="ECO:0000313" key="2">
    <source>
        <dbReference type="EMBL" id="PPR01071.1"/>
    </source>
</evidence>